<protein>
    <submittedName>
        <fullName evidence="1">Uncharacterized protein</fullName>
    </submittedName>
</protein>
<name>A0A0M6XKY6_9RHOB</name>
<dbReference type="Gene3D" id="2.150.10.10">
    <property type="entry name" value="Serralysin-like metalloprotease, C-terminal"/>
    <property type="match status" value="1"/>
</dbReference>
<proteinExistence type="predicted"/>
<keyword evidence="2" id="KW-1185">Reference proteome</keyword>
<sequence>MAGGAGNDRIFLGGGDDTLIFADGGGTDRVYGFGQGDRIVFEIEGIETFADVLTFASGSQGRTEFEFDDATSLAVYGLDAHALTEDQFLFA</sequence>
<dbReference type="AlphaFoldDB" id="A0A0M6XKY6"/>
<dbReference type="SUPFAM" id="SSF51120">
    <property type="entry name" value="beta-Roll"/>
    <property type="match status" value="1"/>
</dbReference>
<accession>A0A0M6XKY6</accession>
<dbReference type="Proteomes" id="UP000048908">
    <property type="component" value="Unassembled WGS sequence"/>
</dbReference>
<reference evidence="1 2" key="1">
    <citation type="submission" date="2015-07" db="EMBL/GenBank/DDBJ databases">
        <authorList>
            <person name="Noorani M."/>
        </authorList>
    </citation>
    <scope>NUCLEOTIDE SEQUENCE [LARGE SCALE GENOMIC DNA]</scope>
    <source>
        <strain evidence="1 2">CECT 5088</strain>
    </source>
</reference>
<gene>
    <name evidence="1" type="ORF">JAN5088_00001</name>
</gene>
<dbReference type="EMBL" id="CXPG01000003">
    <property type="protein sequence ID" value="CTQ31247.1"/>
    <property type="molecule type" value="Genomic_DNA"/>
</dbReference>
<evidence type="ECO:0000313" key="1">
    <source>
        <dbReference type="EMBL" id="CTQ31247.1"/>
    </source>
</evidence>
<organism evidence="1 2">
    <name type="scientific">Jannaschia rubra</name>
    <dbReference type="NCBI Taxonomy" id="282197"/>
    <lineage>
        <taxon>Bacteria</taxon>
        <taxon>Pseudomonadati</taxon>
        <taxon>Pseudomonadota</taxon>
        <taxon>Alphaproteobacteria</taxon>
        <taxon>Rhodobacterales</taxon>
        <taxon>Roseobacteraceae</taxon>
        <taxon>Jannaschia</taxon>
    </lineage>
</organism>
<dbReference type="STRING" id="282197.SAMN04488517_1222"/>
<dbReference type="InterPro" id="IPR011049">
    <property type="entry name" value="Serralysin-like_metalloprot_C"/>
</dbReference>
<evidence type="ECO:0000313" key="2">
    <source>
        <dbReference type="Proteomes" id="UP000048908"/>
    </source>
</evidence>